<protein>
    <recommendedName>
        <fullName evidence="3">Zinc ribbon domain-containing protein</fullName>
    </recommendedName>
</protein>
<keyword evidence="1" id="KW-1133">Transmembrane helix</keyword>
<feature type="non-terminal residue" evidence="2">
    <location>
        <position position="1"/>
    </location>
</feature>
<feature type="transmembrane region" description="Helical" evidence="1">
    <location>
        <begin position="32"/>
        <end position="56"/>
    </location>
</feature>
<sequence>CPFCAEEIQDDAVKCRYCQEFLDKSGKPKTKWYFSTSAVVMALLCLGPFGLGTVWFNPGYKIITKFVITVVVIVVSIGAFYLLICSYMQFIDQIEKLGIS</sequence>
<comment type="caution">
    <text evidence="2">The sequence shown here is derived from an EMBL/GenBank/DDBJ whole genome shotgun (WGS) entry which is preliminary data.</text>
</comment>
<dbReference type="EMBL" id="BARS01019802">
    <property type="protein sequence ID" value="GAF94918.1"/>
    <property type="molecule type" value="Genomic_DNA"/>
</dbReference>
<evidence type="ECO:0000313" key="2">
    <source>
        <dbReference type="EMBL" id="GAF94918.1"/>
    </source>
</evidence>
<accession>X0TMX2</accession>
<feature type="transmembrane region" description="Helical" evidence="1">
    <location>
        <begin position="62"/>
        <end position="84"/>
    </location>
</feature>
<proteinExistence type="predicted"/>
<dbReference type="AlphaFoldDB" id="X0TMX2"/>
<keyword evidence="1" id="KW-0812">Transmembrane</keyword>
<reference evidence="2" key="1">
    <citation type="journal article" date="2014" name="Front. Microbiol.">
        <title>High frequency of phylogenetically diverse reductive dehalogenase-homologous genes in deep subseafloor sedimentary metagenomes.</title>
        <authorList>
            <person name="Kawai M."/>
            <person name="Futagami T."/>
            <person name="Toyoda A."/>
            <person name="Takaki Y."/>
            <person name="Nishi S."/>
            <person name="Hori S."/>
            <person name="Arai W."/>
            <person name="Tsubouchi T."/>
            <person name="Morono Y."/>
            <person name="Uchiyama I."/>
            <person name="Ito T."/>
            <person name="Fujiyama A."/>
            <person name="Inagaki F."/>
            <person name="Takami H."/>
        </authorList>
    </citation>
    <scope>NUCLEOTIDE SEQUENCE</scope>
    <source>
        <strain evidence="2">Expedition CK06-06</strain>
    </source>
</reference>
<keyword evidence="1" id="KW-0472">Membrane</keyword>
<organism evidence="2">
    <name type="scientific">marine sediment metagenome</name>
    <dbReference type="NCBI Taxonomy" id="412755"/>
    <lineage>
        <taxon>unclassified sequences</taxon>
        <taxon>metagenomes</taxon>
        <taxon>ecological metagenomes</taxon>
    </lineage>
</organism>
<evidence type="ECO:0000256" key="1">
    <source>
        <dbReference type="SAM" id="Phobius"/>
    </source>
</evidence>
<name>X0TMX2_9ZZZZ</name>
<gene>
    <name evidence="2" type="ORF">S01H1_32025</name>
</gene>
<evidence type="ECO:0008006" key="3">
    <source>
        <dbReference type="Google" id="ProtNLM"/>
    </source>
</evidence>